<keyword evidence="2" id="KW-1185">Reference proteome</keyword>
<dbReference type="Proteomes" id="UP000249547">
    <property type="component" value="Unassembled WGS sequence"/>
</dbReference>
<organism evidence="1 2">
    <name type="scientific">Chitinophaga skermanii</name>
    <dbReference type="NCBI Taxonomy" id="331697"/>
    <lineage>
        <taxon>Bacteria</taxon>
        <taxon>Pseudomonadati</taxon>
        <taxon>Bacteroidota</taxon>
        <taxon>Chitinophagia</taxon>
        <taxon>Chitinophagales</taxon>
        <taxon>Chitinophagaceae</taxon>
        <taxon>Chitinophaga</taxon>
    </lineage>
</organism>
<gene>
    <name evidence="1" type="ORF">LX64_03727</name>
</gene>
<reference evidence="1 2" key="1">
    <citation type="submission" date="2018-06" db="EMBL/GenBank/DDBJ databases">
        <title>Genomic Encyclopedia of Archaeal and Bacterial Type Strains, Phase II (KMG-II): from individual species to whole genera.</title>
        <authorList>
            <person name="Goeker M."/>
        </authorList>
    </citation>
    <scope>NUCLEOTIDE SEQUENCE [LARGE SCALE GENOMIC DNA]</scope>
    <source>
        <strain evidence="1 2">DSM 23857</strain>
    </source>
</reference>
<dbReference type="AlphaFoldDB" id="A0A327QCZ7"/>
<sequence length="169" mass="19283">MESTSAIEKLANDLITSLQRVEQRRQQWQTVTKPLVLATLNEIAEKIKLNWSVNVNDMLINLESVFIAFNPMPTGIVEKSEINLVNKMRVGGFLSFSQTRTGQVVVWVSMPLLEGLEEGPARNFTLETLDPEHVDATIVHQYMEKFLEEIIEWENESRDEIGFARHIGA</sequence>
<evidence type="ECO:0000313" key="1">
    <source>
        <dbReference type="EMBL" id="RAJ01512.1"/>
    </source>
</evidence>
<accession>A0A327QCZ7</accession>
<proteinExistence type="predicted"/>
<protein>
    <submittedName>
        <fullName evidence="1">Uncharacterized protein</fullName>
    </submittedName>
</protein>
<comment type="caution">
    <text evidence="1">The sequence shown here is derived from an EMBL/GenBank/DDBJ whole genome shotgun (WGS) entry which is preliminary data.</text>
</comment>
<dbReference type="OrthoDB" id="1492038at2"/>
<dbReference type="EMBL" id="QLLL01000007">
    <property type="protein sequence ID" value="RAJ01512.1"/>
    <property type="molecule type" value="Genomic_DNA"/>
</dbReference>
<evidence type="ECO:0000313" key="2">
    <source>
        <dbReference type="Proteomes" id="UP000249547"/>
    </source>
</evidence>
<name>A0A327QCZ7_9BACT</name>
<dbReference type="RefSeq" id="WP_148707374.1">
    <property type="nucleotide sequence ID" value="NZ_QLLL01000007.1"/>
</dbReference>